<dbReference type="Pfam" id="PF14441">
    <property type="entry name" value="OTT_1508_deam"/>
    <property type="match status" value="1"/>
</dbReference>
<evidence type="ECO:0000256" key="1">
    <source>
        <dbReference type="SAM" id="MobiDB-lite"/>
    </source>
</evidence>
<dbReference type="InterPro" id="IPR027796">
    <property type="entry name" value="OTT_1508_deam-like"/>
</dbReference>
<name>A0A517L222_9PEZI</name>
<dbReference type="AlphaFoldDB" id="A0A517L222"/>
<proteinExistence type="predicted"/>
<gene>
    <name evidence="2" type="ORF">FKW77_009620</name>
</gene>
<protein>
    <submittedName>
        <fullName evidence="2">Uncharacterized protein</fullName>
    </submittedName>
</protein>
<evidence type="ECO:0000313" key="2">
    <source>
        <dbReference type="EMBL" id="QDS69678.1"/>
    </source>
</evidence>
<dbReference type="OrthoDB" id="3251507at2759"/>
<dbReference type="Proteomes" id="UP000316270">
    <property type="component" value="Chromosome 3"/>
</dbReference>
<sequence length="425" mass="49004">MDSWPLEHVRRLFLIQLAFLCDHDTGGDSVTAISLEQTPQKRIFWIAANSCPSKKIAPFVQDRLLSLKHVAESQVDVEDTMNHFLAACIDYARPRIKEYLKFFRRQLEACRKNLENKAVEDESCKLLLVWLGKFQRSVALEDLCKLAYNSRRGEEMHILKSVCGEARFQPDTKSWQAKCALLRHYVGRLGQYVKVVKMLFHSAPRLLHLLDNYEVRLVSPPSRTSPPSADGKTNLDSIAKRMLPAQSPDLAHYRRALSDMDVRFKIYARYMELYCDKNFKPRVHAEVQILDLFHNKDLQFEESDIFVACSKPACYCCSLYFRHHPLRPVMPASHQTIHKNWRPPDFVPGNNTQRDIVNRMIEDVRTEALHQIDQKRPNARWHPDSTTGITESNSHPLEPELSASFSDVSDVSEDLGEMEPGNTSQ</sequence>
<dbReference type="STRING" id="50376.A0A517L222"/>
<organism evidence="2 3">
    <name type="scientific">Venturia effusa</name>
    <dbReference type="NCBI Taxonomy" id="50376"/>
    <lineage>
        <taxon>Eukaryota</taxon>
        <taxon>Fungi</taxon>
        <taxon>Dikarya</taxon>
        <taxon>Ascomycota</taxon>
        <taxon>Pezizomycotina</taxon>
        <taxon>Dothideomycetes</taxon>
        <taxon>Pleosporomycetidae</taxon>
        <taxon>Venturiales</taxon>
        <taxon>Venturiaceae</taxon>
        <taxon>Venturia</taxon>
    </lineage>
</organism>
<accession>A0A517L222</accession>
<feature type="compositionally biased region" description="Polar residues" evidence="1">
    <location>
        <begin position="384"/>
        <end position="395"/>
    </location>
</feature>
<dbReference type="EMBL" id="CP042187">
    <property type="protein sequence ID" value="QDS69678.1"/>
    <property type="molecule type" value="Genomic_DNA"/>
</dbReference>
<feature type="region of interest" description="Disordered" evidence="1">
    <location>
        <begin position="373"/>
        <end position="425"/>
    </location>
</feature>
<dbReference type="PANTHER" id="PTHR42037">
    <property type="match status" value="1"/>
</dbReference>
<dbReference type="PANTHER" id="PTHR42037:SF1">
    <property type="match status" value="1"/>
</dbReference>
<reference evidence="2 3" key="1">
    <citation type="submission" date="2019-07" db="EMBL/GenBank/DDBJ databases">
        <title>Finished genome of Venturia effusa.</title>
        <authorList>
            <person name="Young C.A."/>
            <person name="Cox M.P."/>
            <person name="Ganley A.R.D."/>
            <person name="David W.J."/>
        </authorList>
    </citation>
    <scope>NUCLEOTIDE SEQUENCE [LARGE SCALE GENOMIC DNA]</scope>
    <source>
        <strain evidence="3">albino</strain>
    </source>
</reference>
<evidence type="ECO:0000313" key="3">
    <source>
        <dbReference type="Proteomes" id="UP000316270"/>
    </source>
</evidence>
<keyword evidence="3" id="KW-1185">Reference proteome</keyword>